<name>A0A1E7F1I1_9STRA</name>
<dbReference type="EMBL" id="KV784366">
    <property type="protein sequence ID" value="OEU11987.1"/>
    <property type="molecule type" value="Genomic_DNA"/>
</dbReference>
<dbReference type="InParanoid" id="A0A1E7F1I1"/>
<gene>
    <name evidence="1" type="ORF">FRACYDRAFT_270710</name>
</gene>
<evidence type="ECO:0000313" key="2">
    <source>
        <dbReference type="Proteomes" id="UP000095751"/>
    </source>
</evidence>
<dbReference type="Proteomes" id="UP000095751">
    <property type="component" value="Unassembled WGS sequence"/>
</dbReference>
<accession>A0A1E7F1I1</accession>
<protein>
    <submittedName>
        <fullName evidence="1">Uncharacterized protein</fullName>
    </submittedName>
</protein>
<evidence type="ECO:0000313" key="1">
    <source>
        <dbReference type="EMBL" id="OEU11987.1"/>
    </source>
</evidence>
<organism evidence="1 2">
    <name type="scientific">Fragilariopsis cylindrus CCMP1102</name>
    <dbReference type="NCBI Taxonomy" id="635003"/>
    <lineage>
        <taxon>Eukaryota</taxon>
        <taxon>Sar</taxon>
        <taxon>Stramenopiles</taxon>
        <taxon>Ochrophyta</taxon>
        <taxon>Bacillariophyta</taxon>
        <taxon>Bacillariophyceae</taxon>
        <taxon>Bacillariophycidae</taxon>
        <taxon>Bacillariales</taxon>
        <taxon>Bacillariaceae</taxon>
        <taxon>Fragilariopsis</taxon>
    </lineage>
</organism>
<keyword evidence="2" id="KW-1185">Reference proteome</keyword>
<reference evidence="1 2" key="1">
    <citation type="submission" date="2016-09" db="EMBL/GenBank/DDBJ databases">
        <title>Extensive genetic diversity and differential bi-allelic expression allows diatom success in the polar Southern Ocean.</title>
        <authorList>
            <consortium name="DOE Joint Genome Institute"/>
            <person name="Mock T."/>
            <person name="Otillar R.P."/>
            <person name="Strauss J."/>
            <person name="Dupont C."/>
            <person name="Frickenhaus S."/>
            <person name="Maumus F."/>
            <person name="Mcmullan M."/>
            <person name="Sanges R."/>
            <person name="Schmutz J."/>
            <person name="Toseland A."/>
            <person name="Valas R."/>
            <person name="Veluchamy A."/>
            <person name="Ward B.J."/>
            <person name="Allen A."/>
            <person name="Barry K."/>
            <person name="Falciatore A."/>
            <person name="Ferrante M."/>
            <person name="Fortunato A.E."/>
            <person name="Gloeckner G."/>
            <person name="Gruber A."/>
            <person name="Hipkin R."/>
            <person name="Janech M."/>
            <person name="Kroth P."/>
            <person name="Leese F."/>
            <person name="Lindquist E."/>
            <person name="Lyon B.R."/>
            <person name="Martin J."/>
            <person name="Mayer C."/>
            <person name="Parker M."/>
            <person name="Quesneville H."/>
            <person name="Raymond J."/>
            <person name="Uhlig C."/>
            <person name="Valentin K.U."/>
            <person name="Worden A.Z."/>
            <person name="Armbrust E.V."/>
            <person name="Bowler C."/>
            <person name="Green B."/>
            <person name="Moulton V."/>
            <person name="Van Oosterhout C."/>
            <person name="Grigoriev I."/>
        </authorList>
    </citation>
    <scope>NUCLEOTIDE SEQUENCE [LARGE SCALE GENOMIC DNA]</scope>
    <source>
        <strain evidence="1 2">CCMP1102</strain>
    </source>
</reference>
<proteinExistence type="predicted"/>
<dbReference type="KEGG" id="fcy:FRACYDRAFT_270710"/>
<dbReference type="AlphaFoldDB" id="A0A1E7F1I1"/>
<sequence>MVHEKSNSIKKTRKPLQEVIEIQDEVKIKIGKGLQQVSEIDDEELKKECIRITTSQRKKGRYHQLVQQQQQKE</sequence>